<accession>A0A2R6X9G1</accession>
<evidence type="ECO:0000313" key="2">
    <source>
        <dbReference type="Proteomes" id="UP000244005"/>
    </source>
</evidence>
<gene>
    <name evidence="1" type="ORF">MARPO_0028s0063</name>
</gene>
<name>A0A2R6X9G1_MARPO</name>
<keyword evidence="2" id="KW-1185">Reference proteome</keyword>
<dbReference type="Proteomes" id="UP000244005">
    <property type="component" value="Unassembled WGS sequence"/>
</dbReference>
<reference evidence="2" key="1">
    <citation type="journal article" date="2017" name="Cell">
        <title>Insights into land plant evolution garnered from the Marchantia polymorpha genome.</title>
        <authorList>
            <person name="Bowman J.L."/>
            <person name="Kohchi T."/>
            <person name="Yamato K.T."/>
            <person name="Jenkins J."/>
            <person name="Shu S."/>
            <person name="Ishizaki K."/>
            <person name="Yamaoka S."/>
            <person name="Nishihama R."/>
            <person name="Nakamura Y."/>
            <person name="Berger F."/>
            <person name="Adam C."/>
            <person name="Aki S.S."/>
            <person name="Althoff F."/>
            <person name="Araki T."/>
            <person name="Arteaga-Vazquez M.A."/>
            <person name="Balasubrmanian S."/>
            <person name="Barry K."/>
            <person name="Bauer D."/>
            <person name="Boehm C.R."/>
            <person name="Briginshaw L."/>
            <person name="Caballero-Perez J."/>
            <person name="Catarino B."/>
            <person name="Chen F."/>
            <person name="Chiyoda S."/>
            <person name="Chovatia M."/>
            <person name="Davies K.M."/>
            <person name="Delmans M."/>
            <person name="Demura T."/>
            <person name="Dierschke T."/>
            <person name="Dolan L."/>
            <person name="Dorantes-Acosta A.E."/>
            <person name="Eklund D.M."/>
            <person name="Florent S.N."/>
            <person name="Flores-Sandoval E."/>
            <person name="Fujiyama A."/>
            <person name="Fukuzawa H."/>
            <person name="Galik B."/>
            <person name="Grimanelli D."/>
            <person name="Grimwood J."/>
            <person name="Grossniklaus U."/>
            <person name="Hamada T."/>
            <person name="Haseloff J."/>
            <person name="Hetherington A.J."/>
            <person name="Higo A."/>
            <person name="Hirakawa Y."/>
            <person name="Hundley H.N."/>
            <person name="Ikeda Y."/>
            <person name="Inoue K."/>
            <person name="Inoue S.I."/>
            <person name="Ishida S."/>
            <person name="Jia Q."/>
            <person name="Kakita M."/>
            <person name="Kanazawa T."/>
            <person name="Kawai Y."/>
            <person name="Kawashima T."/>
            <person name="Kennedy M."/>
            <person name="Kinose K."/>
            <person name="Kinoshita T."/>
            <person name="Kohara Y."/>
            <person name="Koide E."/>
            <person name="Komatsu K."/>
            <person name="Kopischke S."/>
            <person name="Kubo M."/>
            <person name="Kyozuka J."/>
            <person name="Lagercrantz U."/>
            <person name="Lin S.S."/>
            <person name="Lindquist E."/>
            <person name="Lipzen A.M."/>
            <person name="Lu C.W."/>
            <person name="De Luna E."/>
            <person name="Martienssen R.A."/>
            <person name="Minamino N."/>
            <person name="Mizutani M."/>
            <person name="Mizutani M."/>
            <person name="Mochizuki N."/>
            <person name="Monte I."/>
            <person name="Mosher R."/>
            <person name="Nagasaki H."/>
            <person name="Nakagami H."/>
            <person name="Naramoto S."/>
            <person name="Nishitani K."/>
            <person name="Ohtani M."/>
            <person name="Okamoto T."/>
            <person name="Okumura M."/>
            <person name="Phillips J."/>
            <person name="Pollak B."/>
            <person name="Reinders A."/>
            <person name="Rovekamp M."/>
            <person name="Sano R."/>
            <person name="Sawa S."/>
            <person name="Schmid M.W."/>
            <person name="Shirakawa M."/>
            <person name="Solano R."/>
            <person name="Spunde A."/>
            <person name="Suetsugu N."/>
            <person name="Sugano S."/>
            <person name="Sugiyama A."/>
            <person name="Sun R."/>
            <person name="Suzuki Y."/>
            <person name="Takenaka M."/>
            <person name="Takezawa D."/>
            <person name="Tomogane H."/>
            <person name="Tsuzuki M."/>
            <person name="Ueda T."/>
            <person name="Umeda M."/>
            <person name="Ward J.M."/>
            <person name="Watanabe Y."/>
            <person name="Yazaki K."/>
            <person name="Yokoyama R."/>
            <person name="Yoshitake Y."/>
            <person name="Yotsui I."/>
            <person name="Zachgo S."/>
            <person name="Schmutz J."/>
        </authorList>
    </citation>
    <scope>NUCLEOTIDE SEQUENCE [LARGE SCALE GENOMIC DNA]</scope>
    <source>
        <strain evidence="2">Tak-1</strain>
    </source>
</reference>
<sequence>MVSGILKTRVLSFVGRLAGRPATQSWNSVGSSVSESCSNCHGLMLFQAQQRVCLVCPLPSEAFVDHSIFRPWFPAPIDIPCP</sequence>
<dbReference type="AlphaFoldDB" id="A0A2R6X9G1"/>
<dbReference type="EMBL" id="KZ772700">
    <property type="protein sequence ID" value="PTQ42747.1"/>
    <property type="molecule type" value="Genomic_DNA"/>
</dbReference>
<proteinExistence type="predicted"/>
<dbReference type="Gramene" id="Mp2g00880.1">
    <property type="protein sequence ID" value="Mp2g00880.1.cds1"/>
    <property type="gene ID" value="Mp2g00880"/>
</dbReference>
<organism evidence="1 2">
    <name type="scientific">Marchantia polymorpha</name>
    <name type="common">Common liverwort</name>
    <name type="synonym">Marchantia aquatica</name>
    <dbReference type="NCBI Taxonomy" id="3197"/>
    <lineage>
        <taxon>Eukaryota</taxon>
        <taxon>Viridiplantae</taxon>
        <taxon>Streptophyta</taxon>
        <taxon>Embryophyta</taxon>
        <taxon>Marchantiophyta</taxon>
        <taxon>Marchantiopsida</taxon>
        <taxon>Marchantiidae</taxon>
        <taxon>Marchantiales</taxon>
        <taxon>Marchantiaceae</taxon>
        <taxon>Marchantia</taxon>
    </lineage>
</organism>
<evidence type="ECO:0000313" key="1">
    <source>
        <dbReference type="EMBL" id="PTQ42747.1"/>
    </source>
</evidence>
<protein>
    <submittedName>
        <fullName evidence="1">Uncharacterized protein</fullName>
    </submittedName>
</protein>